<evidence type="ECO:0000256" key="1">
    <source>
        <dbReference type="SAM" id="MobiDB-lite"/>
    </source>
</evidence>
<sequence length="129" mass="13683">MDARVVPNLPVVIQQCAHRDGTAPAHQLRRHSPQPRPRPRNGPFEWPVPGCQAGDADQTVGSEDPSQVGKHVPCIVRVEQVEYGLPVIEGTLLPAAAVVPIDESLPLDLAALLGCGVTTARTSRTSTTA</sequence>
<feature type="compositionally biased region" description="Basic residues" evidence="1">
    <location>
        <begin position="27"/>
        <end position="39"/>
    </location>
</feature>
<keyword evidence="3" id="KW-1185">Reference proteome</keyword>
<comment type="caution">
    <text evidence="2">The sequence shown here is derived from an EMBL/GenBank/DDBJ whole genome shotgun (WGS) entry which is preliminary data.</text>
</comment>
<organism evidence="2 3">
    <name type="scientific">Mycobacterium servetii</name>
    <dbReference type="NCBI Taxonomy" id="3237418"/>
    <lineage>
        <taxon>Bacteria</taxon>
        <taxon>Bacillati</taxon>
        <taxon>Actinomycetota</taxon>
        <taxon>Actinomycetes</taxon>
        <taxon>Mycobacteriales</taxon>
        <taxon>Mycobacteriaceae</taxon>
        <taxon>Mycobacterium</taxon>
    </lineage>
</organism>
<dbReference type="EMBL" id="JBGEDP010000001">
    <property type="protein sequence ID" value="MEY8015763.1"/>
    <property type="molecule type" value="Genomic_DNA"/>
</dbReference>
<gene>
    <name evidence="2" type="ORF">AB8998_12470</name>
</gene>
<feature type="region of interest" description="Disordered" evidence="1">
    <location>
        <begin position="20"/>
        <end position="68"/>
    </location>
</feature>
<dbReference type="Gene3D" id="3.90.180.10">
    <property type="entry name" value="Medium-chain alcohol dehydrogenases, catalytic domain"/>
    <property type="match status" value="1"/>
</dbReference>
<evidence type="ECO:0000313" key="3">
    <source>
        <dbReference type="Proteomes" id="UP001564760"/>
    </source>
</evidence>
<reference evidence="2 3" key="1">
    <citation type="submission" date="2024-08" db="EMBL/GenBank/DDBJ databases">
        <title>Mycobacterium servetensis sp. nov., a novel rapid-growing mycobacterial species recovered from a human patient in Zaragoza, Spain.</title>
        <authorList>
            <person name="Tristancho-Baro A.I."/>
            <person name="Buenestado-Serrano S."/>
            <person name="Garcia De Viedma D."/>
            <person name="Milagro-Beamonte A."/>
            <person name="Burillo N."/>
            <person name="Sanz S."/>
            <person name="Lopez-Calleja A.I."/>
            <person name="Penas-Utrilla D."/>
            <person name="Guardingo M."/>
            <person name="Garcia M.J."/>
            <person name="Vinuelas-Bayon J."/>
        </authorList>
    </citation>
    <scope>NUCLEOTIDE SEQUENCE [LARGE SCALE GENOMIC DNA]</scope>
    <source>
        <strain evidence="3">HUMS_12744610</strain>
    </source>
</reference>
<protein>
    <submittedName>
        <fullName evidence="2">Uncharacterized protein</fullName>
    </submittedName>
</protein>
<dbReference type="Proteomes" id="UP001564760">
    <property type="component" value="Unassembled WGS sequence"/>
</dbReference>
<proteinExistence type="predicted"/>
<dbReference type="RefSeq" id="WP_369741832.1">
    <property type="nucleotide sequence ID" value="NZ_JBGEDP010000001.1"/>
</dbReference>
<evidence type="ECO:0000313" key="2">
    <source>
        <dbReference type="EMBL" id="MEY8015763.1"/>
    </source>
</evidence>
<name>A0ABV4C4S9_9MYCO</name>
<accession>A0ABV4C4S9</accession>